<sequence length="74" mass="8948">SSFRPIFPTLQHWNNYGRRKNNNNMDTMDIMEKHPEFKCYYLVMDNTHQYINQKPLNYLLLNVAATVFLSRHTL</sequence>
<reference evidence="1 2" key="1">
    <citation type="journal article" date="2018" name="G3 (Bethesda)">
        <title>Phylogenetic and Phylogenomic Definition of Rhizopus Species.</title>
        <authorList>
            <person name="Gryganskyi A.P."/>
            <person name="Golan J."/>
            <person name="Dolatabadi S."/>
            <person name="Mondo S."/>
            <person name="Robb S."/>
            <person name="Idnurm A."/>
            <person name="Muszewska A."/>
            <person name="Steczkiewicz K."/>
            <person name="Masonjones S."/>
            <person name="Liao H.L."/>
            <person name="Gajdeczka M.T."/>
            <person name="Anike F."/>
            <person name="Vuek A."/>
            <person name="Anishchenko I.M."/>
            <person name="Voigt K."/>
            <person name="de Hoog G.S."/>
            <person name="Smith M.E."/>
            <person name="Heitman J."/>
            <person name="Vilgalys R."/>
            <person name="Stajich J.E."/>
        </authorList>
    </citation>
    <scope>NUCLEOTIDE SEQUENCE [LARGE SCALE GENOMIC DNA]</scope>
    <source>
        <strain evidence="1 2">LSU 92-RS-03</strain>
    </source>
</reference>
<proteinExistence type="predicted"/>
<evidence type="ECO:0000313" key="1">
    <source>
        <dbReference type="EMBL" id="RCH77640.1"/>
    </source>
</evidence>
<gene>
    <name evidence="1" type="ORF">CU098_005359</name>
</gene>
<accession>A0A367IIZ6</accession>
<dbReference type="AlphaFoldDB" id="A0A367IIZ6"/>
<name>A0A367IIZ6_RHIST</name>
<feature type="non-terminal residue" evidence="1">
    <location>
        <position position="1"/>
    </location>
</feature>
<evidence type="ECO:0000313" key="2">
    <source>
        <dbReference type="Proteomes" id="UP000253551"/>
    </source>
</evidence>
<keyword evidence="2" id="KW-1185">Reference proteome</keyword>
<protein>
    <submittedName>
        <fullName evidence="1">Uncharacterized protein</fullName>
    </submittedName>
</protein>
<comment type="caution">
    <text evidence="1">The sequence shown here is derived from an EMBL/GenBank/DDBJ whole genome shotgun (WGS) entry which is preliminary data.</text>
</comment>
<organism evidence="1 2">
    <name type="scientific">Rhizopus stolonifer</name>
    <name type="common">Rhizopus nigricans</name>
    <dbReference type="NCBI Taxonomy" id="4846"/>
    <lineage>
        <taxon>Eukaryota</taxon>
        <taxon>Fungi</taxon>
        <taxon>Fungi incertae sedis</taxon>
        <taxon>Mucoromycota</taxon>
        <taxon>Mucoromycotina</taxon>
        <taxon>Mucoromycetes</taxon>
        <taxon>Mucorales</taxon>
        <taxon>Mucorineae</taxon>
        <taxon>Rhizopodaceae</taxon>
        <taxon>Rhizopus</taxon>
    </lineage>
</organism>
<dbReference type="EMBL" id="PJQM01007862">
    <property type="protein sequence ID" value="RCH77640.1"/>
    <property type="molecule type" value="Genomic_DNA"/>
</dbReference>
<dbReference type="Proteomes" id="UP000253551">
    <property type="component" value="Unassembled WGS sequence"/>
</dbReference>